<keyword evidence="4" id="KW-0677">Repeat</keyword>
<dbReference type="GO" id="GO:0005783">
    <property type="term" value="C:endoplasmic reticulum"/>
    <property type="evidence" value="ECO:0007669"/>
    <property type="project" value="TreeGrafter"/>
</dbReference>
<dbReference type="GO" id="GO:0000774">
    <property type="term" value="F:adenyl-nucleotide exchange factor activity"/>
    <property type="evidence" value="ECO:0007669"/>
    <property type="project" value="TreeGrafter"/>
</dbReference>
<comment type="similarity">
    <text evidence="1">Belongs to the FES1 family.</text>
</comment>
<accession>A0A1G4JNT7</accession>
<protein>
    <recommendedName>
        <fullName evidence="3">Hsp70 nucleotide exchange factor FES1</fullName>
    </recommendedName>
    <alternativeName>
        <fullName evidence="2">Hsp70 nucleotide exchange factor fes1</fullName>
    </alternativeName>
</protein>
<dbReference type="InterPro" id="IPR013918">
    <property type="entry name" value="Nucleotide_exch_fac_Fes1"/>
</dbReference>
<dbReference type="EMBL" id="LT598465">
    <property type="protein sequence ID" value="SCU92299.1"/>
    <property type="molecule type" value="Genomic_DNA"/>
</dbReference>
<dbReference type="Pfam" id="PF08609">
    <property type="entry name" value="Fes1"/>
    <property type="match status" value="1"/>
</dbReference>
<dbReference type="STRING" id="1230905.A0A1G4JNT7"/>
<dbReference type="InterPro" id="IPR016024">
    <property type="entry name" value="ARM-type_fold"/>
</dbReference>
<reference evidence="6 7" key="1">
    <citation type="submission" date="2016-03" db="EMBL/GenBank/DDBJ databases">
        <authorList>
            <person name="Devillers H."/>
        </authorList>
    </citation>
    <scope>NUCLEOTIDE SEQUENCE [LARGE SCALE GENOMIC DNA]</scope>
    <source>
        <strain evidence="6">CBS 11717</strain>
    </source>
</reference>
<gene>
    <name evidence="6" type="ORF">LAMI_0E09670G</name>
</gene>
<evidence type="ECO:0000259" key="5">
    <source>
        <dbReference type="Pfam" id="PF08609"/>
    </source>
</evidence>
<dbReference type="PANTHER" id="PTHR19316:SF18">
    <property type="entry name" value="HSP70-BINDING PROTEIN 1"/>
    <property type="match status" value="1"/>
</dbReference>
<evidence type="ECO:0000313" key="7">
    <source>
        <dbReference type="Proteomes" id="UP000191024"/>
    </source>
</evidence>
<proteinExistence type="inferred from homology"/>
<dbReference type="InterPro" id="IPR011989">
    <property type="entry name" value="ARM-like"/>
</dbReference>
<sequence>MEKLLHWSIANSQGDKEAIERVGQPDSKLLKELFQGGPDEPALMKQAITVILNPEATLDAKLTACDNFEMLIENLDHANNIENLKLWEPIIDIMDSNESELRSFALSIIGTAVQNNKTSQDNFLSYPKGLARIVDIAKQDNENEQPRCKAFYALSNLVRHNPSGLAKFENLHGLDLVAPVLQNSGTSEKLQVRVLAFLTAILSAAHINQEFVDILRQERIIHNVLALLRSDSYIYVVDRVLQFSAILIAAGAKFNEEELSILKRGLMAIEPLREQINEDDFLTVKHVL</sequence>
<organism evidence="6 7">
    <name type="scientific">Lachancea mirantina</name>
    <dbReference type="NCBI Taxonomy" id="1230905"/>
    <lineage>
        <taxon>Eukaryota</taxon>
        <taxon>Fungi</taxon>
        <taxon>Dikarya</taxon>
        <taxon>Ascomycota</taxon>
        <taxon>Saccharomycotina</taxon>
        <taxon>Saccharomycetes</taxon>
        <taxon>Saccharomycetales</taxon>
        <taxon>Saccharomycetaceae</taxon>
        <taxon>Lachancea</taxon>
    </lineage>
</organism>
<dbReference type="PANTHER" id="PTHR19316">
    <property type="entry name" value="PROTEIN FOLDING REGULATOR"/>
    <property type="match status" value="1"/>
</dbReference>
<dbReference type="InterPro" id="IPR050693">
    <property type="entry name" value="Hsp70_NEF-Inhibitors"/>
</dbReference>
<keyword evidence="7" id="KW-1185">Reference proteome</keyword>
<dbReference type="AlphaFoldDB" id="A0A1G4JNT7"/>
<evidence type="ECO:0000256" key="3">
    <source>
        <dbReference type="ARBA" id="ARBA00020719"/>
    </source>
</evidence>
<dbReference type="SUPFAM" id="SSF48371">
    <property type="entry name" value="ARM repeat"/>
    <property type="match status" value="1"/>
</dbReference>
<dbReference type="Gene3D" id="1.25.10.10">
    <property type="entry name" value="Leucine-rich Repeat Variant"/>
    <property type="match status" value="1"/>
</dbReference>
<evidence type="ECO:0000313" key="6">
    <source>
        <dbReference type="EMBL" id="SCU92299.1"/>
    </source>
</evidence>
<name>A0A1G4JNT7_9SACH</name>
<feature type="domain" description="Nucleotide exchange factor Fes1" evidence="5">
    <location>
        <begin position="1"/>
        <end position="81"/>
    </location>
</feature>
<dbReference type="OrthoDB" id="10250458at2759"/>
<evidence type="ECO:0000256" key="2">
    <source>
        <dbReference type="ARBA" id="ARBA00015214"/>
    </source>
</evidence>
<evidence type="ECO:0000256" key="4">
    <source>
        <dbReference type="ARBA" id="ARBA00022737"/>
    </source>
</evidence>
<dbReference type="Proteomes" id="UP000191024">
    <property type="component" value="Chromosome E"/>
</dbReference>
<evidence type="ECO:0000256" key="1">
    <source>
        <dbReference type="ARBA" id="ARBA00011045"/>
    </source>
</evidence>